<dbReference type="SMART" id="SM00409">
    <property type="entry name" value="IG"/>
    <property type="match status" value="2"/>
</dbReference>
<keyword evidence="8" id="KW-1185">Reference proteome</keyword>
<dbReference type="InterPro" id="IPR003599">
    <property type="entry name" value="Ig_sub"/>
</dbReference>
<dbReference type="PROSITE" id="PS50835">
    <property type="entry name" value="IG_LIKE"/>
    <property type="match status" value="2"/>
</dbReference>
<evidence type="ECO:0000256" key="3">
    <source>
        <dbReference type="ARBA" id="ARBA00023157"/>
    </source>
</evidence>
<dbReference type="GO" id="GO:0007166">
    <property type="term" value="P:cell surface receptor signaling pathway"/>
    <property type="evidence" value="ECO:0007669"/>
    <property type="project" value="TreeGrafter"/>
</dbReference>
<feature type="compositionally biased region" description="Low complexity" evidence="5">
    <location>
        <begin position="301"/>
        <end position="310"/>
    </location>
</feature>
<feature type="compositionally biased region" description="Pro residues" evidence="5">
    <location>
        <begin position="311"/>
        <end position="321"/>
    </location>
</feature>
<keyword evidence="3" id="KW-1015">Disulfide bond</keyword>
<dbReference type="PANTHER" id="PTHR11481">
    <property type="entry name" value="IMMUNOGLOBULIN FC RECEPTOR"/>
    <property type="match status" value="1"/>
</dbReference>
<dbReference type="GO" id="GO:0004888">
    <property type="term" value="F:transmembrane signaling receptor activity"/>
    <property type="evidence" value="ECO:0007669"/>
    <property type="project" value="TreeGrafter"/>
</dbReference>
<dbReference type="FunFam" id="2.60.40.10:FF:000651">
    <property type="entry name" value="Fc receptor like 1"/>
    <property type="match status" value="1"/>
</dbReference>
<evidence type="ECO:0000313" key="8">
    <source>
        <dbReference type="Proteomes" id="UP000233100"/>
    </source>
</evidence>
<dbReference type="InterPro" id="IPR036179">
    <property type="entry name" value="Ig-like_dom_sf"/>
</dbReference>
<feature type="compositionally biased region" description="Polar residues" evidence="5">
    <location>
        <begin position="337"/>
        <end position="349"/>
    </location>
</feature>
<keyword evidence="1" id="KW-0732">Signal</keyword>
<dbReference type="Ensembl" id="ENSMFAT00000095487.1">
    <property type="protein sequence ID" value="ENSMFAP00000048603.1"/>
    <property type="gene ID" value="ENSMFAG00000061990.1"/>
</dbReference>
<feature type="domain" description="Ig-like" evidence="6">
    <location>
        <begin position="93"/>
        <end position="182"/>
    </location>
</feature>
<dbReference type="AlphaFoldDB" id="A0A7N9CD43"/>
<dbReference type="InterPro" id="IPR007110">
    <property type="entry name" value="Ig-like_dom"/>
</dbReference>
<dbReference type="GeneTree" id="ENSGT01050000244808"/>
<evidence type="ECO:0000259" key="6">
    <source>
        <dbReference type="PROSITE" id="PS50835"/>
    </source>
</evidence>
<proteinExistence type="predicted"/>
<dbReference type="Pfam" id="PF13895">
    <property type="entry name" value="Ig_2"/>
    <property type="match status" value="2"/>
</dbReference>
<protein>
    <recommendedName>
        <fullName evidence="6">Ig-like domain-containing protein</fullName>
    </recommendedName>
</protein>
<organism evidence="7 8">
    <name type="scientific">Macaca fascicularis</name>
    <name type="common">Crab-eating macaque</name>
    <name type="synonym">Cynomolgus monkey</name>
    <dbReference type="NCBI Taxonomy" id="9541"/>
    <lineage>
        <taxon>Eukaryota</taxon>
        <taxon>Metazoa</taxon>
        <taxon>Chordata</taxon>
        <taxon>Craniata</taxon>
        <taxon>Vertebrata</taxon>
        <taxon>Euteleostomi</taxon>
        <taxon>Mammalia</taxon>
        <taxon>Eutheria</taxon>
        <taxon>Euarchontoglires</taxon>
        <taxon>Primates</taxon>
        <taxon>Haplorrhini</taxon>
        <taxon>Catarrhini</taxon>
        <taxon>Cercopithecidae</taxon>
        <taxon>Cercopithecinae</taxon>
        <taxon>Macaca</taxon>
    </lineage>
</organism>
<reference evidence="7" key="2">
    <citation type="submission" date="2025-09" db="UniProtKB">
        <authorList>
            <consortium name="Ensembl"/>
        </authorList>
    </citation>
    <scope>IDENTIFICATION</scope>
</reference>
<evidence type="ECO:0000256" key="1">
    <source>
        <dbReference type="ARBA" id="ARBA00022729"/>
    </source>
</evidence>
<dbReference type="PANTHER" id="PTHR11481:SF71">
    <property type="entry name" value="FC RECEPTOR-LIKE A"/>
    <property type="match status" value="1"/>
</dbReference>
<dbReference type="InterPro" id="IPR050488">
    <property type="entry name" value="Ig_Fc_receptor"/>
</dbReference>
<evidence type="ECO:0000256" key="4">
    <source>
        <dbReference type="ARBA" id="ARBA00023319"/>
    </source>
</evidence>
<evidence type="ECO:0000256" key="2">
    <source>
        <dbReference type="ARBA" id="ARBA00022737"/>
    </source>
</evidence>
<dbReference type="GO" id="GO:0006955">
    <property type="term" value="P:immune response"/>
    <property type="evidence" value="ECO:0007669"/>
    <property type="project" value="TreeGrafter"/>
</dbReference>
<keyword evidence="2" id="KW-0677">Repeat</keyword>
<name>A0A7N9CD43_MACFA</name>
<evidence type="ECO:0000256" key="5">
    <source>
        <dbReference type="SAM" id="MobiDB-lite"/>
    </source>
</evidence>
<dbReference type="Proteomes" id="UP000233100">
    <property type="component" value="Unplaced"/>
</dbReference>
<dbReference type="InterPro" id="IPR013783">
    <property type="entry name" value="Ig-like_fold"/>
</dbReference>
<dbReference type="GO" id="GO:0009897">
    <property type="term" value="C:external side of plasma membrane"/>
    <property type="evidence" value="ECO:0007669"/>
    <property type="project" value="TreeGrafter"/>
</dbReference>
<feature type="domain" description="Ig-like" evidence="6">
    <location>
        <begin position="193"/>
        <end position="280"/>
    </location>
</feature>
<keyword evidence="4" id="KW-0393">Immunoglobulin domain</keyword>
<reference evidence="7" key="1">
    <citation type="submission" date="2025-08" db="UniProtKB">
        <authorList>
            <consortium name="Ensembl"/>
        </authorList>
    </citation>
    <scope>IDENTIFICATION</scope>
</reference>
<evidence type="ECO:0000313" key="7">
    <source>
        <dbReference type="Ensembl" id="ENSMFAP00000048603.1"/>
    </source>
</evidence>
<dbReference type="FunFam" id="2.60.40.10:FF:000217">
    <property type="entry name" value="High affinity immunoglobulin gamma Fc receptor I"/>
    <property type="match status" value="1"/>
</dbReference>
<accession>A0A7N9CD43</accession>
<feature type="compositionally biased region" description="Polar residues" evidence="5">
    <location>
        <begin position="286"/>
        <end position="298"/>
    </location>
</feature>
<sequence>MLKKIIVGIAGDLNTVTMKLGCVLMAWALYLSLGVLWTSQMLLAAGCHAAASFETLQCEGPVCTEESSCHVEDDLTDAREAGFQVKGYTFSEPFHLIVSYDWLILQGPAKPVFEGDPLVLRCQAWQDWPLTQVTFYRDGSALGPPGPNREFSIAVVQEADSGHYHCSGIFQSPGPGSPETASVVDITVQELFPAPILRAIPSAEPQAGGPMTLSCQTKLPLQRSAARLLFSFYKDGRTVQSRGLSSEFQIPTASEDHSGSYWCEAATEDNQVWKQSPQLEIRVQGPSGSAPPTLNPAPQKSAAPGTAPEEAPGPLPPPPTPSSEEPGFSSLWDARSPSVSPDGPSSQTHAGCESSPRSPAYGVEGIIWPPEAWDHKGYC</sequence>
<feature type="region of interest" description="Disordered" evidence="5">
    <location>
        <begin position="282"/>
        <end position="364"/>
    </location>
</feature>
<dbReference type="Gene3D" id="2.60.40.10">
    <property type="entry name" value="Immunoglobulins"/>
    <property type="match status" value="2"/>
</dbReference>
<dbReference type="SUPFAM" id="SSF48726">
    <property type="entry name" value="Immunoglobulin"/>
    <property type="match status" value="2"/>
</dbReference>